<protein>
    <submittedName>
        <fullName evidence="1">Uncharacterized protein</fullName>
    </submittedName>
</protein>
<accession>A0A0F9GU94</accession>
<name>A0A0F9GU94_9ZZZZ</name>
<reference evidence="1" key="1">
    <citation type="journal article" date="2015" name="Nature">
        <title>Complex archaea that bridge the gap between prokaryotes and eukaryotes.</title>
        <authorList>
            <person name="Spang A."/>
            <person name="Saw J.H."/>
            <person name="Jorgensen S.L."/>
            <person name="Zaremba-Niedzwiedzka K."/>
            <person name="Martijn J."/>
            <person name="Lind A.E."/>
            <person name="van Eijk R."/>
            <person name="Schleper C."/>
            <person name="Guy L."/>
            <person name="Ettema T.J."/>
        </authorList>
    </citation>
    <scope>NUCLEOTIDE SEQUENCE</scope>
</reference>
<sequence>MVSKEVEIFNLFALIMEKFMHQGENYPKLKHKIGRGILIIDYIYCVS</sequence>
<dbReference type="EMBL" id="LAZR01016966">
    <property type="protein sequence ID" value="KKM02324.1"/>
    <property type="molecule type" value="Genomic_DNA"/>
</dbReference>
<dbReference type="AlphaFoldDB" id="A0A0F9GU94"/>
<proteinExistence type="predicted"/>
<gene>
    <name evidence="1" type="ORF">LCGC14_1785570</name>
</gene>
<comment type="caution">
    <text evidence="1">The sequence shown here is derived from an EMBL/GenBank/DDBJ whole genome shotgun (WGS) entry which is preliminary data.</text>
</comment>
<organism evidence="1">
    <name type="scientific">marine sediment metagenome</name>
    <dbReference type="NCBI Taxonomy" id="412755"/>
    <lineage>
        <taxon>unclassified sequences</taxon>
        <taxon>metagenomes</taxon>
        <taxon>ecological metagenomes</taxon>
    </lineage>
</organism>
<evidence type="ECO:0000313" key="1">
    <source>
        <dbReference type="EMBL" id="KKM02324.1"/>
    </source>
</evidence>